<feature type="chain" id="PRO_5045244031" evidence="1">
    <location>
        <begin position="25"/>
        <end position="199"/>
    </location>
</feature>
<gene>
    <name evidence="2" type="ORF">I5L79_18955</name>
</gene>
<name>A0ABS0L671_9BACT</name>
<accession>A0ABS0L671</accession>
<dbReference type="Proteomes" id="UP000601099">
    <property type="component" value="Unassembled WGS sequence"/>
</dbReference>
<comment type="caution">
    <text evidence="2">The sequence shown here is derived from an EMBL/GenBank/DDBJ whole genome shotgun (WGS) entry which is preliminary data.</text>
</comment>
<feature type="signal peptide" evidence="1">
    <location>
        <begin position="1"/>
        <end position="24"/>
    </location>
</feature>
<dbReference type="EMBL" id="JADWYK010000015">
    <property type="protein sequence ID" value="MBG8555631.1"/>
    <property type="molecule type" value="Genomic_DNA"/>
</dbReference>
<protein>
    <submittedName>
        <fullName evidence="2">Uncharacterized protein</fullName>
    </submittedName>
</protein>
<sequence>MKYSLLLSLGASSALFLSACEKQAYDNTAAFDKLTLPAATTSGAGFLACNINGHVWTPFGKYEQQGVLGSILTDNSLIVYSSPRVAGRTLAAASGQMSRVRQGKPTHESMLHLDLLAVDTLGTKRYLNPTLQEGLIYQEFTNAGHTYRNLAKNPIHVVVSRFDADQKIISGTFEGYLFSDYPNDSIHVTEGRFDFKLPF</sequence>
<reference evidence="2 3" key="1">
    <citation type="submission" date="2020-11" db="EMBL/GenBank/DDBJ databases">
        <title>Hymenobacter sp.</title>
        <authorList>
            <person name="Kim M.K."/>
        </authorList>
    </citation>
    <scope>NUCLEOTIDE SEQUENCE [LARGE SCALE GENOMIC DNA]</scope>
    <source>
        <strain evidence="2 3">BT594</strain>
    </source>
</reference>
<proteinExistence type="predicted"/>
<evidence type="ECO:0000313" key="3">
    <source>
        <dbReference type="Proteomes" id="UP000601099"/>
    </source>
</evidence>
<keyword evidence="3" id="KW-1185">Reference proteome</keyword>
<evidence type="ECO:0000313" key="2">
    <source>
        <dbReference type="EMBL" id="MBG8555631.1"/>
    </source>
</evidence>
<dbReference type="RefSeq" id="WP_196956653.1">
    <property type="nucleotide sequence ID" value="NZ_JADWYK010000015.1"/>
</dbReference>
<evidence type="ECO:0000256" key="1">
    <source>
        <dbReference type="SAM" id="SignalP"/>
    </source>
</evidence>
<keyword evidence="1" id="KW-0732">Signal</keyword>
<organism evidence="2 3">
    <name type="scientific">Hymenobacter guriensis</name>
    <dbReference type="NCBI Taxonomy" id="2793065"/>
    <lineage>
        <taxon>Bacteria</taxon>
        <taxon>Pseudomonadati</taxon>
        <taxon>Bacteroidota</taxon>
        <taxon>Cytophagia</taxon>
        <taxon>Cytophagales</taxon>
        <taxon>Hymenobacteraceae</taxon>
        <taxon>Hymenobacter</taxon>
    </lineage>
</organism>
<dbReference type="PROSITE" id="PS51257">
    <property type="entry name" value="PROKAR_LIPOPROTEIN"/>
    <property type="match status" value="1"/>
</dbReference>